<feature type="domain" description="Peptidase metallopeptidase" evidence="1">
    <location>
        <begin position="76"/>
        <end position="220"/>
    </location>
</feature>
<dbReference type="SMART" id="SM00235">
    <property type="entry name" value="ZnMc"/>
    <property type="match status" value="1"/>
</dbReference>
<reference evidence="2 3" key="1">
    <citation type="submission" date="2023-06" db="EMBL/GenBank/DDBJ databases">
        <title>Roseiconus lacunae JC819 isolated from Gulf of Mannar region, Tamil Nadu.</title>
        <authorList>
            <person name="Pk S."/>
            <person name="Ch S."/>
            <person name="Ch V.R."/>
        </authorList>
    </citation>
    <scope>NUCLEOTIDE SEQUENCE [LARGE SCALE GENOMIC DNA]</scope>
    <source>
        <strain evidence="2 3">JC819</strain>
    </source>
</reference>
<comment type="caution">
    <text evidence="2">The sequence shown here is derived from an EMBL/GenBank/DDBJ whole genome shotgun (WGS) entry which is preliminary data.</text>
</comment>
<protein>
    <submittedName>
        <fullName evidence="2">M12 family metallopeptidase</fullName>
    </submittedName>
</protein>
<dbReference type="SUPFAM" id="SSF55486">
    <property type="entry name" value="Metalloproteases ('zincins'), catalytic domain"/>
    <property type="match status" value="1"/>
</dbReference>
<evidence type="ECO:0000259" key="1">
    <source>
        <dbReference type="SMART" id="SM00235"/>
    </source>
</evidence>
<dbReference type="EMBL" id="JASZZN010000012">
    <property type="protein sequence ID" value="MDM4017170.1"/>
    <property type="molecule type" value="Genomic_DNA"/>
</dbReference>
<dbReference type="InterPro" id="IPR024079">
    <property type="entry name" value="MetalloPept_cat_dom_sf"/>
</dbReference>
<evidence type="ECO:0000313" key="2">
    <source>
        <dbReference type="EMBL" id="MDM4017170.1"/>
    </source>
</evidence>
<evidence type="ECO:0000313" key="3">
    <source>
        <dbReference type="Proteomes" id="UP001239462"/>
    </source>
</evidence>
<proteinExistence type="predicted"/>
<dbReference type="RefSeq" id="WP_289164639.1">
    <property type="nucleotide sequence ID" value="NZ_JASZZN010000012.1"/>
</dbReference>
<keyword evidence="3" id="KW-1185">Reference proteome</keyword>
<dbReference type="Gene3D" id="3.40.390.10">
    <property type="entry name" value="Collagenase (Catalytic Domain)"/>
    <property type="match status" value="1"/>
</dbReference>
<dbReference type="InterPro" id="IPR006026">
    <property type="entry name" value="Peptidase_Metallo"/>
</dbReference>
<dbReference type="Proteomes" id="UP001239462">
    <property type="component" value="Unassembled WGS sequence"/>
</dbReference>
<gene>
    <name evidence="2" type="ORF">QTN89_17120</name>
</gene>
<accession>A0ABT7PL26</accession>
<dbReference type="InterPro" id="IPR001506">
    <property type="entry name" value="Peptidase_M12A"/>
</dbReference>
<organism evidence="2 3">
    <name type="scientific">Roseiconus lacunae</name>
    <dbReference type="NCBI Taxonomy" id="2605694"/>
    <lineage>
        <taxon>Bacteria</taxon>
        <taxon>Pseudomonadati</taxon>
        <taxon>Planctomycetota</taxon>
        <taxon>Planctomycetia</taxon>
        <taxon>Pirellulales</taxon>
        <taxon>Pirellulaceae</taxon>
        <taxon>Roseiconus</taxon>
    </lineage>
</organism>
<name>A0ABT7PL26_9BACT</name>
<sequence length="392" mass="44056">MAEKSQSVQSQLSQILRRLDKLEVAHRIGAGGGSSTVTGSSGDRAEGVGSCTLPAVPERIFSSNVSPYREGLIRYIGKKWVNGTRLKYYFFEDAPLKGDASNVDLVRQGFQVWEDVGIGIEFEEVTNIDDANVRIGFKRGDGAWSYVGRDVIDIPGRHERTMNFGWDLTLDPRGGGVDTPVHEIGHTLGFPHEHQNPFAGIVWNEEAVYDYFAGAPNYWSRQQTFHNVLRKLGPSEVEGSQWDPNSIMHYSFAAGLILEPAEYRVGLNPSDGLTEADKEQARKFYPDKPPRYKNLEPFELEFLSIAPGEQKDFVIEPTRSDEFTIQTFGRSDVVMVLFEDVDGEMEFVAGDDDSGADLNAKITIRLVRGRRYILRIRLYLNWSSGDTAVMMW</sequence>
<dbReference type="Pfam" id="PF01400">
    <property type="entry name" value="Astacin"/>
    <property type="match status" value="1"/>
</dbReference>